<dbReference type="EMBL" id="JAAXOM010000001">
    <property type="protein sequence ID" value="NKX85908.1"/>
    <property type="molecule type" value="Genomic_DNA"/>
</dbReference>
<dbReference type="InterPro" id="IPR003399">
    <property type="entry name" value="Mce/MlaD"/>
</dbReference>
<evidence type="ECO:0000259" key="1">
    <source>
        <dbReference type="Pfam" id="PF02470"/>
    </source>
</evidence>
<organism evidence="2 3">
    <name type="scientific">Nocardia coubleae</name>
    <dbReference type="NCBI Taxonomy" id="356147"/>
    <lineage>
        <taxon>Bacteria</taxon>
        <taxon>Bacillati</taxon>
        <taxon>Actinomycetota</taxon>
        <taxon>Actinomycetes</taxon>
        <taxon>Mycobacteriales</taxon>
        <taxon>Nocardiaceae</taxon>
        <taxon>Nocardia</taxon>
    </lineage>
</organism>
<gene>
    <name evidence="2" type="ORF">HGA10_01090</name>
</gene>
<dbReference type="PANTHER" id="PTHR33371">
    <property type="entry name" value="INTERMEMBRANE PHOSPHOLIPID TRANSPORT SYSTEM BINDING PROTEIN MLAD-RELATED"/>
    <property type="match status" value="1"/>
</dbReference>
<dbReference type="InterPro" id="IPR052336">
    <property type="entry name" value="MlaD_Phospholipid_Transporter"/>
</dbReference>
<evidence type="ECO:0000313" key="3">
    <source>
        <dbReference type="Proteomes" id="UP000572007"/>
    </source>
</evidence>
<dbReference type="PANTHER" id="PTHR33371:SF4">
    <property type="entry name" value="INTERMEMBRANE PHOSPHOLIPID TRANSPORT SYSTEM BINDING PROTEIN MLAD"/>
    <property type="match status" value="1"/>
</dbReference>
<evidence type="ECO:0000313" key="2">
    <source>
        <dbReference type="EMBL" id="NKX85908.1"/>
    </source>
</evidence>
<name>A0A846VZM3_9NOCA</name>
<accession>A0A846VZM3</accession>
<keyword evidence="3" id="KW-1185">Reference proteome</keyword>
<dbReference type="AlphaFoldDB" id="A0A846VZM3"/>
<dbReference type="Proteomes" id="UP000572007">
    <property type="component" value="Unassembled WGS sequence"/>
</dbReference>
<dbReference type="Pfam" id="PF02470">
    <property type="entry name" value="MlaD"/>
    <property type="match status" value="1"/>
</dbReference>
<dbReference type="GO" id="GO:0005576">
    <property type="term" value="C:extracellular region"/>
    <property type="evidence" value="ECO:0007669"/>
    <property type="project" value="TreeGrafter"/>
</dbReference>
<reference evidence="2 3" key="1">
    <citation type="submission" date="2020-04" db="EMBL/GenBank/DDBJ databases">
        <title>MicrobeNet Type strains.</title>
        <authorList>
            <person name="Nicholson A.C."/>
        </authorList>
    </citation>
    <scope>NUCLEOTIDE SEQUENCE [LARGE SCALE GENOMIC DNA]</scope>
    <source>
        <strain evidence="2 3">DSM 44960</strain>
    </source>
</reference>
<sequence>MLMVTRLLGSRGFMSTVVVLVVVLAGAVALQLSRPAPPVHTYCADMPDSIGLYRGSSVTVLGIPVGEVTGIEPYGASARVRFTVRADRRLPPDVGAVTVSDTLVADRHLALVGDEPAAGGREPGTCITRTLTPLSLSETFDALAGLADELNAADDPAQRTALGSGLSALDRATAGTGDDINAVLHQLGRALAAPDAAIGHLGSLIDALTELVRHARNGWDTVRAMTIELPRTFDDIVTIAFPPIIDIVTYLIQVLPQLNDVMMMIGTPAVRALDKIADLPALLTAGFGSLAEVIRLTPALATGLVTSIAPDGRPTITYAPARLAVPQADSPQLCAAIQVVTGQPCALGPDGTVTVPPLAALLAAVSAR</sequence>
<proteinExistence type="predicted"/>
<feature type="domain" description="Mce/MlaD" evidence="1">
    <location>
        <begin position="41"/>
        <end position="112"/>
    </location>
</feature>
<comment type="caution">
    <text evidence="2">The sequence shown here is derived from an EMBL/GenBank/DDBJ whole genome shotgun (WGS) entry which is preliminary data.</text>
</comment>
<protein>
    <submittedName>
        <fullName evidence="2">MCE family protein</fullName>
    </submittedName>
</protein>